<dbReference type="Proteomes" id="UP000008237">
    <property type="component" value="Unassembled WGS sequence"/>
</dbReference>
<name>E2C111_HARSA</name>
<organism evidence="10">
    <name type="scientific">Harpegnathos saltator</name>
    <name type="common">Jerdon's jumping ant</name>
    <dbReference type="NCBI Taxonomy" id="610380"/>
    <lineage>
        <taxon>Eukaryota</taxon>
        <taxon>Metazoa</taxon>
        <taxon>Ecdysozoa</taxon>
        <taxon>Arthropoda</taxon>
        <taxon>Hexapoda</taxon>
        <taxon>Insecta</taxon>
        <taxon>Pterygota</taxon>
        <taxon>Neoptera</taxon>
        <taxon>Endopterygota</taxon>
        <taxon>Hymenoptera</taxon>
        <taxon>Apocrita</taxon>
        <taxon>Aculeata</taxon>
        <taxon>Formicoidea</taxon>
        <taxon>Formicidae</taxon>
        <taxon>Ponerinae</taxon>
        <taxon>Ponerini</taxon>
        <taxon>Harpegnathos</taxon>
    </lineage>
</organism>
<keyword evidence="2" id="KW-0812">Transmembrane</keyword>
<evidence type="ECO:0000256" key="4">
    <source>
        <dbReference type="ARBA" id="ARBA00022989"/>
    </source>
</evidence>
<dbReference type="Gene3D" id="2.60.120.1190">
    <property type="match status" value="1"/>
</dbReference>
<dbReference type="InParanoid" id="E2C111"/>
<dbReference type="OMA" id="TFASKWI"/>
<dbReference type="EMBL" id="GL451853">
    <property type="protein sequence ID" value="EFN78332.1"/>
    <property type="molecule type" value="Genomic_DNA"/>
</dbReference>
<sequence length="108" mass="12476">MLGRPVEITFEFDYSRNFTAIHLHMNNFFTKDVQVYLGTGGNQFTGEPVHFSYIPDQVLEQAREVTIKLHSRAGRFLKLQLYFAARWIMLSEVIFESGKTMVPSLSTL</sequence>
<reference evidence="9 10" key="1">
    <citation type="journal article" date="2010" name="Science">
        <title>Genomic comparison of the ants Camponotus floridanus and Harpegnathos saltator.</title>
        <authorList>
            <person name="Bonasio R."/>
            <person name="Zhang G."/>
            <person name="Ye C."/>
            <person name="Mutti N.S."/>
            <person name="Fang X."/>
            <person name="Qin N."/>
            <person name="Donahue G."/>
            <person name="Yang P."/>
            <person name="Li Q."/>
            <person name="Li C."/>
            <person name="Zhang P."/>
            <person name="Huang Z."/>
            <person name="Berger S.L."/>
            <person name="Reinberg D."/>
            <person name="Wang J."/>
            <person name="Liebig J."/>
        </authorList>
    </citation>
    <scope>NUCLEOTIDE SEQUENCE [LARGE SCALE GENOMIC DNA]</scope>
    <source>
        <strain evidence="9 10">R22 G/1</strain>
    </source>
</reference>
<keyword evidence="10" id="KW-1185">Reference proteome</keyword>
<evidence type="ECO:0000313" key="10">
    <source>
        <dbReference type="Proteomes" id="UP000008237"/>
    </source>
</evidence>
<keyword evidence="6" id="KW-1015">Disulfide bond</keyword>
<keyword evidence="3" id="KW-0732">Signal</keyword>
<gene>
    <name evidence="9" type="ORF">EAI_07514</name>
</gene>
<dbReference type="OrthoDB" id="6071166at2759"/>
<protein>
    <submittedName>
        <fullName evidence="9">Discoidin domain-containing receptor 2</fullName>
    </submittedName>
</protein>
<evidence type="ECO:0000259" key="8">
    <source>
        <dbReference type="Pfam" id="PF21114"/>
    </source>
</evidence>
<feature type="domain" description="Discoidin" evidence="8">
    <location>
        <begin position="4"/>
        <end position="97"/>
    </location>
</feature>
<evidence type="ECO:0000256" key="5">
    <source>
        <dbReference type="ARBA" id="ARBA00023136"/>
    </source>
</evidence>
<evidence type="ECO:0000256" key="2">
    <source>
        <dbReference type="ARBA" id="ARBA00022692"/>
    </source>
</evidence>
<dbReference type="AlphaFoldDB" id="E2C111"/>
<comment type="subcellular location">
    <subcellularLocation>
        <location evidence="1">Membrane</location>
        <topology evidence="1">Single-pass type I membrane protein</topology>
    </subcellularLocation>
</comment>
<evidence type="ECO:0000313" key="9">
    <source>
        <dbReference type="EMBL" id="EFN78332.1"/>
    </source>
</evidence>
<evidence type="ECO:0000256" key="1">
    <source>
        <dbReference type="ARBA" id="ARBA00004479"/>
    </source>
</evidence>
<dbReference type="Pfam" id="PF21114">
    <property type="entry name" value="DDR1-2_DS-like"/>
    <property type="match status" value="1"/>
</dbReference>
<dbReference type="GO" id="GO:0016020">
    <property type="term" value="C:membrane"/>
    <property type="evidence" value="ECO:0007669"/>
    <property type="project" value="UniProtKB-SubCell"/>
</dbReference>
<keyword evidence="4" id="KW-1133">Transmembrane helix</keyword>
<keyword evidence="9" id="KW-0675">Receptor</keyword>
<dbReference type="InterPro" id="IPR048525">
    <property type="entry name" value="DDR1-2_DS-like"/>
</dbReference>
<keyword evidence="5" id="KW-0472">Membrane</keyword>
<evidence type="ECO:0000256" key="6">
    <source>
        <dbReference type="ARBA" id="ARBA00023157"/>
    </source>
</evidence>
<evidence type="ECO:0000256" key="7">
    <source>
        <dbReference type="ARBA" id="ARBA00023180"/>
    </source>
</evidence>
<proteinExistence type="predicted"/>
<accession>E2C111</accession>
<evidence type="ECO:0000256" key="3">
    <source>
        <dbReference type="ARBA" id="ARBA00022729"/>
    </source>
</evidence>
<keyword evidence="7" id="KW-0325">Glycoprotein</keyword>